<evidence type="ECO:0000313" key="7">
    <source>
        <dbReference type="Proteomes" id="UP001589788"/>
    </source>
</evidence>
<dbReference type="PRINTS" id="PR00598">
    <property type="entry name" value="HTHMARR"/>
</dbReference>
<dbReference type="PANTHER" id="PTHR33164:SF101">
    <property type="entry name" value="TRANSCRIPTIONAL REPRESSOR MPRA"/>
    <property type="match status" value="1"/>
</dbReference>
<protein>
    <submittedName>
        <fullName evidence="6">MarR family winged helix-turn-helix transcriptional regulator</fullName>
    </submittedName>
</protein>
<evidence type="ECO:0000256" key="1">
    <source>
        <dbReference type="ARBA" id="ARBA00023015"/>
    </source>
</evidence>
<dbReference type="SUPFAM" id="SSF46785">
    <property type="entry name" value="Winged helix' DNA-binding domain"/>
    <property type="match status" value="1"/>
</dbReference>
<sequence length="196" mass="21043">MPRPLAFDPIEEAARRWEARWPKAAPAMAAATSVVRVHQLVVAAVDAALRPYGLTFARFEALRLLAFSREGALPLSRMGPRLMVHPTSVTNVVDRLEADGLVERVPHPTDRRTTLARITPAGRALVEEATEAVNASGFGLDALGEDQARALVALLRPVRAAAGDFSAQGPADPEPLPAPRPAPRPKARSTNTRTSK</sequence>
<keyword evidence="7" id="KW-1185">Reference proteome</keyword>
<dbReference type="PANTHER" id="PTHR33164">
    <property type="entry name" value="TRANSCRIPTIONAL REGULATOR, MARR FAMILY"/>
    <property type="match status" value="1"/>
</dbReference>
<dbReference type="PROSITE" id="PS50995">
    <property type="entry name" value="HTH_MARR_2"/>
    <property type="match status" value="1"/>
</dbReference>
<feature type="region of interest" description="Disordered" evidence="4">
    <location>
        <begin position="164"/>
        <end position="196"/>
    </location>
</feature>
<evidence type="ECO:0000313" key="6">
    <source>
        <dbReference type="EMBL" id="MFC0082957.1"/>
    </source>
</evidence>
<dbReference type="Proteomes" id="UP001589788">
    <property type="component" value="Unassembled WGS sequence"/>
</dbReference>
<dbReference type="InterPro" id="IPR036388">
    <property type="entry name" value="WH-like_DNA-bd_sf"/>
</dbReference>
<organism evidence="6 7">
    <name type="scientific">Aciditerrimonas ferrireducens</name>
    <dbReference type="NCBI Taxonomy" id="667306"/>
    <lineage>
        <taxon>Bacteria</taxon>
        <taxon>Bacillati</taxon>
        <taxon>Actinomycetota</taxon>
        <taxon>Acidimicrobiia</taxon>
        <taxon>Acidimicrobiales</taxon>
        <taxon>Acidimicrobiaceae</taxon>
        <taxon>Aciditerrimonas</taxon>
    </lineage>
</organism>
<dbReference type="RefSeq" id="WP_377790681.1">
    <property type="nucleotide sequence ID" value="NZ_JBHLYQ010000200.1"/>
</dbReference>
<evidence type="ECO:0000256" key="3">
    <source>
        <dbReference type="ARBA" id="ARBA00023163"/>
    </source>
</evidence>
<feature type="compositionally biased region" description="Pro residues" evidence="4">
    <location>
        <begin position="172"/>
        <end position="184"/>
    </location>
</feature>
<accession>A0ABV6C5I9</accession>
<evidence type="ECO:0000259" key="5">
    <source>
        <dbReference type="PROSITE" id="PS50995"/>
    </source>
</evidence>
<dbReference type="InterPro" id="IPR023187">
    <property type="entry name" value="Tscrpt_reg_MarR-type_CS"/>
</dbReference>
<reference evidence="6 7" key="1">
    <citation type="submission" date="2024-09" db="EMBL/GenBank/DDBJ databases">
        <authorList>
            <person name="Sun Q."/>
            <person name="Mori K."/>
        </authorList>
    </citation>
    <scope>NUCLEOTIDE SEQUENCE [LARGE SCALE GENOMIC DNA]</scope>
    <source>
        <strain evidence="6 7">JCM 15389</strain>
    </source>
</reference>
<dbReference type="InterPro" id="IPR000835">
    <property type="entry name" value="HTH_MarR-typ"/>
</dbReference>
<dbReference type="Pfam" id="PF01047">
    <property type="entry name" value="MarR"/>
    <property type="match status" value="1"/>
</dbReference>
<name>A0ABV6C5I9_9ACTN</name>
<dbReference type="PROSITE" id="PS01117">
    <property type="entry name" value="HTH_MARR_1"/>
    <property type="match status" value="1"/>
</dbReference>
<evidence type="ECO:0000256" key="2">
    <source>
        <dbReference type="ARBA" id="ARBA00023125"/>
    </source>
</evidence>
<proteinExistence type="predicted"/>
<dbReference type="InterPro" id="IPR039422">
    <property type="entry name" value="MarR/SlyA-like"/>
</dbReference>
<dbReference type="SMART" id="SM00347">
    <property type="entry name" value="HTH_MARR"/>
    <property type="match status" value="1"/>
</dbReference>
<keyword evidence="3" id="KW-0804">Transcription</keyword>
<evidence type="ECO:0000256" key="4">
    <source>
        <dbReference type="SAM" id="MobiDB-lite"/>
    </source>
</evidence>
<keyword evidence="2" id="KW-0238">DNA-binding</keyword>
<comment type="caution">
    <text evidence="6">The sequence shown here is derived from an EMBL/GenBank/DDBJ whole genome shotgun (WGS) entry which is preliminary data.</text>
</comment>
<dbReference type="Gene3D" id="1.10.10.10">
    <property type="entry name" value="Winged helix-like DNA-binding domain superfamily/Winged helix DNA-binding domain"/>
    <property type="match status" value="1"/>
</dbReference>
<gene>
    <name evidence="6" type="ORF">ACFFRE_12540</name>
</gene>
<keyword evidence="1" id="KW-0805">Transcription regulation</keyword>
<feature type="domain" description="HTH marR-type" evidence="5">
    <location>
        <begin position="24"/>
        <end position="160"/>
    </location>
</feature>
<dbReference type="EMBL" id="JBHLYQ010000200">
    <property type="protein sequence ID" value="MFC0082957.1"/>
    <property type="molecule type" value="Genomic_DNA"/>
</dbReference>
<dbReference type="InterPro" id="IPR036390">
    <property type="entry name" value="WH_DNA-bd_sf"/>
</dbReference>